<dbReference type="Pfam" id="PF13520">
    <property type="entry name" value="AA_permease_2"/>
    <property type="match status" value="1"/>
</dbReference>
<dbReference type="GO" id="GO:0016020">
    <property type="term" value="C:membrane"/>
    <property type="evidence" value="ECO:0007669"/>
    <property type="project" value="UniProtKB-SubCell"/>
</dbReference>
<feature type="transmembrane region" description="Helical" evidence="6">
    <location>
        <begin position="119"/>
        <end position="136"/>
    </location>
</feature>
<proteinExistence type="predicted"/>
<feature type="transmembrane region" description="Helical" evidence="6">
    <location>
        <begin position="218"/>
        <end position="238"/>
    </location>
</feature>
<sequence>MAEEVRDAALAIPRAILIVYVTNFIFMFPMLLTFLYHMPDPAAALDDDTTYPAMYVLRQSMSTSWLTGLLLVIIALLVCSNITFLTATSRALFAFARDNGLPYSIWISSIDRKRRVPQNAAMLTCVLSTALTLIYIGSHVAFYAITSLFTVAIIQSYCLSIGCVLWRRIYHPETLPYAQFSLGRFGIMINSMAVIYGIWCFFWSLWPQQYPVTASGFNWASVMYGATLAAALLHYAFVGRHKYQGPVSLVEERKLLSASF</sequence>
<dbReference type="AlphaFoldDB" id="A0AAJ0CG27"/>
<comment type="caution">
    <text evidence="7">The sequence shown here is derived from an EMBL/GenBank/DDBJ whole genome shotgun (WGS) entry which is preliminary data.</text>
</comment>
<dbReference type="Gene3D" id="1.20.1740.10">
    <property type="entry name" value="Amino acid/polyamine transporter I"/>
    <property type="match status" value="1"/>
</dbReference>
<dbReference type="GO" id="GO:0022857">
    <property type="term" value="F:transmembrane transporter activity"/>
    <property type="evidence" value="ECO:0007669"/>
    <property type="project" value="InterPro"/>
</dbReference>
<feature type="transmembrane region" description="Helical" evidence="6">
    <location>
        <begin position="187"/>
        <end position="206"/>
    </location>
</feature>
<dbReference type="PANTHER" id="PTHR45649:SF4">
    <property type="entry name" value="TRANSPORTER, PUTATIVE (EUROFUNG)-RELATED"/>
    <property type="match status" value="1"/>
</dbReference>
<dbReference type="EMBL" id="JASWJB010000493">
    <property type="protein sequence ID" value="KAK2590076.1"/>
    <property type="molecule type" value="Genomic_DNA"/>
</dbReference>
<evidence type="ECO:0000256" key="6">
    <source>
        <dbReference type="SAM" id="Phobius"/>
    </source>
</evidence>
<feature type="transmembrane region" description="Helical" evidence="6">
    <location>
        <begin position="65"/>
        <end position="87"/>
    </location>
</feature>
<feature type="transmembrane region" description="Helical" evidence="6">
    <location>
        <begin position="142"/>
        <end position="166"/>
    </location>
</feature>
<comment type="subcellular location">
    <subcellularLocation>
        <location evidence="1">Membrane</location>
        <topology evidence="1">Multi-pass membrane protein</topology>
    </subcellularLocation>
</comment>
<protein>
    <submittedName>
        <fullName evidence="7">Uncharacterized protein</fullName>
    </submittedName>
</protein>
<dbReference type="PANTHER" id="PTHR45649">
    <property type="entry name" value="AMINO-ACID PERMEASE BAT1"/>
    <property type="match status" value="1"/>
</dbReference>
<gene>
    <name evidence="7" type="ORF">QQS21_012249</name>
</gene>
<dbReference type="InterPro" id="IPR002293">
    <property type="entry name" value="AA/rel_permease1"/>
</dbReference>
<evidence type="ECO:0000256" key="1">
    <source>
        <dbReference type="ARBA" id="ARBA00004141"/>
    </source>
</evidence>
<keyword evidence="8" id="KW-1185">Reference proteome</keyword>
<evidence type="ECO:0000256" key="3">
    <source>
        <dbReference type="ARBA" id="ARBA00022692"/>
    </source>
</evidence>
<keyword evidence="3 6" id="KW-0812">Transmembrane</keyword>
<name>A0AAJ0CG27_9HYPO</name>
<keyword evidence="4 6" id="KW-1133">Transmembrane helix</keyword>
<organism evidence="7 8">
    <name type="scientific">Conoideocrella luteorostrata</name>
    <dbReference type="NCBI Taxonomy" id="1105319"/>
    <lineage>
        <taxon>Eukaryota</taxon>
        <taxon>Fungi</taxon>
        <taxon>Dikarya</taxon>
        <taxon>Ascomycota</taxon>
        <taxon>Pezizomycotina</taxon>
        <taxon>Sordariomycetes</taxon>
        <taxon>Hypocreomycetidae</taxon>
        <taxon>Hypocreales</taxon>
        <taxon>Clavicipitaceae</taxon>
        <taxon>Conoideocrella</taxon>
    </lineage>
</organism>
<evidence type="ECO:0000256" key="2">
    <source>
        <dbReference type="ARBA" id="ARBA00022448"/>
    </source>
</evidence>
<reference evidence="7" key="1">
    <citation type="submission" date="2023-06" db="EMBL/GenBank/DDBJ databases">
        <title>Conoideocrella luteorostrata (Hypocreales: Clavicipitaceae), a potential biocontrol fungus for elongate hemlock scale in United States Christmas tree production areas.</title>
        <authorList>
            <person name="Barrett H."/>
            <person name="Lovett B."/>
            <person name="Macias A.M."/>
            <person name="Stajich J.E."/>
            <person name="Kasson M.T."/>
        </authorList>
    </citation>
    <scope>NUCLEOTIDE SEQUENCE</scope>
    <source>
        <strain evidence="7">ARSEF 14590</strain>
    </source>
</reference>
<evidence type="ECO:0000256" key="5">
    <source>
        <dbReference type="ARBA" id="ARBA00023136"/>
    </source>
</evidence>
<evidence type="ECO:0000313" key="8">
    <source>
        <dbReference type="Proteomes" id="UP001251528"/>
    </source>
</evidence>
<keyword evidence="5 6" id="KW-0472">Membrane</keyword>
<keyword evidence="2" id="KW-0813">Transport</keyword>
<accession>A0AAJ0CG27</accession>
<evidence type="ECO:0000313" key="7">
    <source>
        <dbReference type="EMBL" id="KAK2590076.1"/>
    </source>
</evidence>
<dbReference type="Proteomes" id="UP001251528">
    <property type="component" value="Unassembled WGS sequence"/>
</dbReference>
<evidence type="ECO:0000256" key="4">
    <source>
        <dbReference type="ARBA" id="ARBA00022989"/>
    </source>
</evidence>
<feature type="transmembrane region" description="Helical" evidence="6">
    <location>
        <begin position="12"/>
        <end position="36"/>
    </location>
</feature>